<feature type="compositionally biased region" description="Low complexity" evidence="1">
    <location>
        <begin position="69"/>
        <end position="86"/>
    </location>
</feature>
<dbReference type="Pfam" id="PF12572">
    <property type="entry name" value="DUF3752"/>
    <property type="match status" value="1"/>
</dbReference>
<dbReference type="eggNOG" id="KOG4188">
    <property type="taxonomic scope" value="Eukaryota"/>
</dbReference>
<dbReference type="InterPro" id="IPR022226">
    <property type="entry name" value="DUF3752"/>
</dbReference>
<feature type="compositionally biased region" description="Basic and acidic residues" evidence="1">
    <location>
        <begin position="117"/>
        <end position="135"/>
    </location>
</feature>
<protein>
    <recommendedName>
        <fullName evidence="2">DUF3752 domain-containing protein</fullName>
    </recommendedName>
</protein>
<evidence type="ECO:0000259" key="2">
    <source>
        <dbReference type="Pfam" id="PF12572"/>
    </source>
</evidence>
<reference evidence="3 4" key="1">
    <citation type="journal article" date="2012" name="Plant Cell">
        <title>Genome comparison of barley and maize smut fungi reveals targeted loss of RNA silencing components and species-specific presence of transposable elements.</title>
        <authorList>
            <person name="Laurie J.D."/>
            <person name="Ali S."/>
            <person name="Linning R."/>
            <person name="Mannhaupt G."/>
            <person name="Wong P."/>
            <person name="Gueldener U."/>
            <person name="Muensterkoetter M."/>
            <person name="Moore R."/>
            <person name="Kahmann R."/>
            <person name="Bakkeren G."/>
            <person name="Schirawski J."/>
        </authorList>
    </citation>
    <scope>NUCLEOTIDE SEQUENCE [LARGE SCALE GENOMIC DNA]</scope>
    <source>
        <strain evidence="4">Uh4875-4</strain>
    </source>
</reference>
<evidence type="ECO:0000313" key="4">
    <source>
        <dbReference type="Proteomes" id="UP000006174"/>
    </source>
</evidence>
<dbReference type="InterPro" id="IPR046331">
    <property type="entry name" value="GPAM1-like"/>
</dbReference>
<feature type="compositionally biased region" description="Basic and acidic residues" evidence="1">
    <location>
        <begin position="282"/>
        <end position="291"/>
    </location>
</feature>
<feature type="region of interest" description="Disordered" evidence="1">
    <location>
        <begin position="245"/>
        <end position="417"/>
    </location>
</feature>
<proteinExistence type="predicted"/>
<feature type="region of interest" description="Disordered" evidence="1">
    <location>
        <begin position="169"/>
        <end position="229"/>
    </location>
</feature>
<gene>
    <name evidence="3" type="ORF">UHOR_05292</name>
</gene>
<feature type="region of interest" description="Disordered" evidence="1">
    <location>
        <begin position="1"/>
        <end position="146"/>
    </location>
</feature>
<feature type="domain" description="DUF3752" evidence="2">
    <location>
        <begin position="162"/>
        <end position="279"/>
    </location>
</feature>
<feature type="compositionally biased region" description="Basic residues" evidence="1">
    <location>
        <begin position="315"/>
        <end position="332"/>
    </location>
</feature>
<keyword evidence="4" id="KW-1185">Reference proteome</keyword>
<feature type="compositionally biased region" description="Basic and acidic residues" evidence="1">
    <location>
        <begin position="350"/>
        <end position="417"/>
    </location>
</feature>
<dbReference type="OMA" id="KRHTERQ"/>
<dbReference type="EMBL" id="CAGI01000163">
    <property type="protein sequence ID" value="CCF51325.1"/>
    <property type="molecule type" value="Genomic_DNA"/>
</dbReference>
<name>I2FWN2_USTHO</name>
<evidence type="ECO:0000313" key="3">
    <source>
        <dbReference type="EMBL" id="CCF51325.1"/>
    </source>
</evidence>
<feature type="compositionally biased region" description="Low complexity" evidence="1">
    <location>
        <begin position="20"/>
        <end position="50"/>
    </location>
</feature>
<feature type="compositionally biased region" description="Basic and acidic residues" evidence="1">
    <location>
        <begin position="215"/>
        <end position="229"/>
    </location>
</feature>
<comment type="caution">
    <text evidence="3">The sequence shown here is derived from an EMBL/GenBank/DDBJ whole genome shotgun (WGS) entry which is preliminary data.</text>
</comment>
<feature type="compositionally biased region" description="Basic and acidic residues" evidence="1">
    <location>
        <begin position="251"/>
        <end position="274"/>
    </location>
</feature>
<dbReference type="Proteomes" id="UP000006174">
    <property type="component" value="Unassembled WGS sequence"/>
</dbReference>
<sequence length="464" mass="52149">MPAIGPKLPNERRRRRPRSDSFSSRSSYDCPSSQSSSSSRKRSGSPSGSDASTGLGPSVAGPHFPAGFRQSRLRSNSRSSCDSKASSSEDEGRWVGPVLPTASSSQDDGLSAGARAFLEREARKNAAAEEAKLAAEKGANSRPEWMLLPPSLSNASSLQAVAGDPLNLKSRGFAQSTPRVCGRGGGRASDADTSLWTETPEERVKRMQDQVSGVRSKDGTNLGEKERLEREMIARREAIREESIAASLAEGRGKKSLLEQHNERRKKEIQEARQKRSREKGKRREEQEHPNPPRSSAHRRDSPRRRCRSPDRKDKGRHGSCRSSSWHRHRSSRHSDSHSSHGSRHRSHRHSDASEDDHERRRERREGREGREGRERRKSESDHRRDKDKRKDKDSNKDKERKKSRKQREEEEVREGKAAAPLIWDREAALSIGGKLMDEKKRGKMIADANALGDRFGSGSRRFL</sequence>
<organism evidence="3 4">
    <name type="scientific">Ustilago hordei</name>
    <name type="common">Barley covered smut fungus</name>
    <dbReference type="NCBI Taxonomy" id="120017"/>
    <lineage>
        <taxon>Eukaryota</taxon>
        <taxon>Fungi</taxon>
        <taxon>Dikarya</taxon>
        <taxon>Basidiomycota</taxon>
        <taxon>Ustilaginomycotina</taxon>
        <taxon>Ustilaginomycetes</taxon>
        <taxon>Ustilaginales</taxon>
        <taxon>Ustilaginaceae</taxon>
        <taxon>Ustilago</taxon>
    </lineage>
</organism>
<accession>I2FWN2</accession>
<dbReference type="HOGENOM" id="CLU_047163_0_0_1"/>
<dbReference type="PANTHER" id="PTHR46370">
    <property type="entry name" value="GPALPP MOTIFS-CONTAINING PROTEIN 1"/>
    <property type="match status" value="1"/>
</dbReference>
<evidence type="ECO:0000256" key="1">
    <source>
        <dbReference type="SAM" id="MobiDB-lite"/>
    </source>
</evidence>
<dbReference type="PANTHER" id="PTHR46370:SF1">
    <property type="entry name" value="GPALPP MOTIFS-CONTAINING PROTEIN 1"/>
    <property type="match status" value="1"/>
</dbReference>
<dbReference type="AlphaFoldDB" id="I2FWN2"/>